<dbReference type="Gene3D" id="3.40.630.10">
    <property type="entry name" value="Zn peptidases"/>
    <property type="match status" value="1"/>
</dbReference>
<dbReference type="InterPro" id="IPR039373">
    <property type="entry name" value="Peptidase_M28B"/>
</dbReference>
<dbReference type="PANTHER" id="PTHR10404">
    <property type="entry name" value="N-ACETYLATED-ALPHA-LINKED ACIDIC DIPEPTIDASE"/>
    <property type="match status" value="1"/>
</dbReference>
<sequence length="151" mass="16919">MNQNKIVYIGSGLAIAIVLFIGGILIGRFAIPRPSNTIDISTETKHSEEEYITIWNNFKQQFLDSISAHEIESNLRDYAQQTHLAGTDDDRLEAESIAGKWRGHGLDVTIHPYDVLLSYPDPIQPNIVSIFDPNNNLIFQSNGSESIFSED</sequence>
<feature type="transmembrane region" description="Helical" evidence="1">
    <location>
        <begin position="6"/>
        <end position="26"/>
    </location>
</feature>
<proteinExistence type="predicted"/>
<gene>
    <name evidence="2" type="ORF">KXQ929_LOCUS33666</name>
</gene>
<evidence type="ECO:0000313" key="2">
    <source>
        <dbReference type="EMBL" id="CAF4086106.1"/>
    </source>
</evidence>
<accession>A0A819UB88</accession>
<dbReference type="GO" id="GO:0004180">
    <property type="term" value="F:carboxypeptidase activity"/>
    <property type="evidence" value="ECO:0007669"/>
    <property type="project" value="TreeGrafter"/>
</dbReference>
<name>A0A819UB88_9BILA</name>
<dbReference type="PANTHER" id="PTHR10404:SF77">
    <property type="entry name" value="GLUTAMATE CARBOXYPEPTIDASE 2 HOMOLOG"/>
    <property type="match status" value="1"/>
</dbReference>
<keyword evidence="1" id="KW-0472">Membrane</keyword>
<keyword evidence="1" id="KW-0812">Transmembrane</keyword>
<dbReference type="AlphaFoldDB" id="A0A819UB88"/>
<feature type="non-terminal residue" evidence="2">
    <location>
        <position position="151"/>
    </location>
</feature>
<reference evidence="2" key="1">
    <citation type="submission" date="2021-02" db="EMBL/GenBank/DDBJ databases">
        <authorList>
            <person name="Nowell W R."/>
        </authorList>
    </citation>
    <scope>NUCLEOTIDE SEQUENCE</scope>
</reference>
<evidence type="ECO:0000256" key="1">
    <source>
        <dbReference type="SAM" id="Phobius"/>
    </source>
</evidence>
<dbReference type="EMBL" id="CAJOBB010004371">
    <property type="protein sequence ID" value="CAF4086106.1"/>
    <property type="molecule type" value="Genomic_DNA"/>
</dbReference>
<dbReference type="Proteomes" id="UP000663868">
    <property type="component" value="Unassembled WGS sequence"/>
</dbReference>
<keyword evidence="1" id="KW-1133">Transmembrane helix</keyword>
<dbReference type="Gene3D" id="3.50.30.30">
    <property type="match status" value="1"/>
</dbReference>
<comment type="caution">
    <text evidence="2">The sequence shown here is derived from an EMBL/GenBank/DDBJ whole genome shotgun (WGS) entry which is preliminary data.</text>
</comment>
<organism evidence="2 3">
    <name type="scientific">Adineta steineri</name>
    <dbReference type="NCBI Taxonomy" id="433720"/>
    <lineage>
        <taxon>Eukaryota</taxon>
        <taxon>Metazoa</taxon>
        <taxon>Spiralia</taxon>
        <taxon>Gnathifera</taxon>
        <taxon>Rotifera</taxon>
        <taxon>Eurotatoria</taxon>
        <taxon>Bdelloidea</taxon>
        <taxon>Adinetida</taxon>
        <taxon>Adinetidae</taxon>
        <taxon>Adineta</taxon>
    </lineage>
</organism>
<evidence type="ECO:0000313" key="3">
    <source>
        <dbReference type="Proteomes" id="UP000663868"/>
    </source>
</evidence>
<protein>
    <submittedName>
        <fullName evidence="2">Uncharacterized protein</fullName>
    </submittedName>
</protein>
<dbReference type="SUPFAM" id="SSF53187">
    <property type="entry name" value="Zn-dependent exopeptidases"/>
    <property type="match status" value="1"/>
</dbReference>